<dbReference type="RefSeq" id="WP_143515487.1">
    <property type="nucleotide sequence ID" value="NZ_FWFT01000005.1"/>
</dbReference>
<evidence type="ECO:0000313" key="2">
    <source>
        <dbReference type="EMBL" id="SLN55660.1"/>
    </source>
</evidence>
<name>A0A1Y5T4F7_9RHOB</name>
<reference evidence="2 3" key="1">
    <citation type="submission" date="2017-03" db="EMBL/GenBank/DDBJ databases">
        <authorList>
            <person name="Afonso C.L."/>
            <person name="Miller P.J."/>
            <person name="Scott M.A."/>
            <person name="Spackman E."/>
            <person name="Goraichik I."/>
            <person name="Dimitrov K.M."/>
            <person name="Suarez D.L."/>
            <person name="Swayne D.E."/>
        </authorList>
    </citation>
    <scope>NUCLEOTIDE SEQUENCE [LARGE SCALE GENOMIC DNA]</scope>
    <source>
        <strain evidence="2 3">CECT 8397</strain>
    </source>
</reference>
<proteinExistence type="predicted"/>
<protein>
    <recommendedName>
        <fullName evidence="4">DUF304 domain-containing protein</fullName>
    </recommendedName>
</protein>
<sequence length="165" mass="18677">MRITQTTDRSFVLNSVEWGTVWLWLPLFLFTIWIMFQLSGGQDPAPFWVYLIFSMIPLTLGGLTVLSPRRSQLVLDRTKNTAELRRSSMIGYDKLRFDLPNVDCVYISQKLNTEAALPDAATGLITLRVDGGMDEGSYSLNTYPLARTKLDPIVDAANTWLDRTP</sequence>
<evidence type="ECO:0000313" key="3">
    <source>
        <dbReference type="Proteomes" id="UP000193623"/>
    </source>
</evidence>
<organism evidence="2 3">
    <name type="scientific">Pseudooctadecabacter jejudonensis</name>
    <dbReference type="NCBI Taxonomy" id="1391910"/>
    <lineage>
        <taxon>Bacteria</taxon>
        <taxon>Pseudomonadati</taxon>
        <taxon>Pseudomonadota</taxon>
        <taxon>Alphaproteobacteria</taxon>
        <taxon>Rhodobacterales</taxon>
        <taxon>Paracoccaceae</taxon>
        <taxon>Pseudooctadecabacter</taxon>
    </lineage>
</organism>
<dbReference type="OrthoDB" id="7728331at2"/>
<keyword evidence="1" id="KW-0812">Transmembrane</keyword>
<accession>A0A1Y5T4F7</accession>
<gene>
    <name evidence="2" type="ORF">PSJ8397_02934</name>
</gene>
<dbReference type="EMBL" id="FWFT01000005">
    <property type="protein sequence ID" value="SLN55660.1"/>
    <property type="molecule type" value="Genomic_DNA"/>
</dbReference>
<keyword evidence="1" id="KW-1133">Transmembrane helix</keyword>
<keyword evidence="3" id="KW-1185">Reference proteome</keyword>
<keyword evidence="1" id="KW-0472">Membrane</keyword>
<feature type="transmembrane region" description="Helical" evidence="1">
    <location>
        <begin position="12"/>
        <end position="35"/>
    </location>
</feature>
<dbReference type="AlphaFoldDB" id="A0A1Y5T4F7"/>
<feature type="transmembrane region" description="Helical" evidence="1">
    <location>
        <begin position="47"/>
        <end position="67"/>
    </location>
</feature>
<dbReference type="Proteomes" id="UP000193623">
    <property type="component" value="Unassembled WGS sequence"/>
</dbReference>
<evidence type="ECO:0000256" key="1">
    <source>
        <dbReference type="SAM" id="Phobius"/>
    </source>
</evidence>
<evidence type="ECO:0008006" key="4">
    <source>
        <dbReference type="Google" id="ProtNLM"/>
    </source>
</evidence>